<name>A0A8X8XI36_SALSN</name>
<evidence type="ECO:0000313" key="1">
    <source>
        <dbReference type="EMBL" id="KAG6413272.1"/>
    </source>
</evidence>
<organism evidence="1">
    <name type="scientific">Salvia splendens</name>
    <name type="common">Scarlet sage</name>
    <dbReference type="NCBI Taxonomy" id="180675"/>
    <lineage>
        <taxon>Eukaryota</taxon>
        <taxon>Viridiplantae</taxon>
        <taxon>Streptophyta</taxon>
        <taxon>Embryophyta</taxon>
        <taxon>Tracheophyta</taxon>
        <taxon>Spermatophyta</taxon>
        <taxon>Magnoliopsida</taxon>
        <taxon>eudicotyledons</taxon>
        <taxon>Gunneridae</taxon>
        <taxon>Pentapetalae</taxon>
        <taxon>asterids</taxon>
        <taxon>lamiids</taxon>
        <taxon>Lamiales</taxon>
        <taxon>Lamiaceae</taxon>
        <taxon>Nepetoideae</taxon>
        <taxon>Mentheae</taxon>
        <taxon>Salviinae</taxon>
        <taxon>Salvia</taxon>
        <taxon>Salvia subgen. Calosphace</taxon>
        <taxon>core Calosphace</taxon>
    </lineage>
</organism>
<comment type="caution">
    <text evidence="1">The sequence shown here is derived from an EMBL/GenBank/DDBJ whole genome shotgun (WGS) entry which is preliminary data.</text>
</comment>
<dbReference type="EMBL" id="PNBA02000009">
    <property type="protein sequence ID" value="KAG6413272.1"/>
    <property type="molecule type" value="Genomic_DNA"/>
</dbReference>
<dbReference type="Proteomes" id="UP000298416">
    <property type="component" value="Unassembled WGS sequence"/>
</dbReference>
<proteinExistence type="predicted"/>
<reference evidence="1" key="2">
    <citation type="submission" date="2020-08" db="EMBL/GenBank/DDBJ databases">
        <title>Plant Genome Project.</title>
        <authorList>
            <person name="Zhang R.-G."/>
        </authorList>
    </citation>
    <scope>NUCLEOTIDE SEQUENCE</scope>
    <source>
        <strain evidence="1">Huo1</strain>
        <tissue evidence="1">Leaf</tissue>
    </source>
</reference>
<dbReference type="AlphaFoldDB" id="A0A8X8XI36"/>
<keyword evidence="2" id="KW-1185">Reference proteome</keyword>
<evidence type="ECO:0000313" key="2">
    <source>
        <dbReference type="Proteomes" id="UP000298416"/>
    </source>
</evidence>
<reference evidence="1" key="1">
    <citation type="submission" date="2018-01" db="EMBL/GenBank/DDBJ databases">
        <authorList>
            <person name="Mao J.F."/>
        </authorList>
    </citation>
    <scope>NUCLEOTIDE SEQUENCE</scope>
    <source>
        <strain evidence="1">Huo1</strain>
        <tissue evidence="1">Leaf</tissue>
    </source>
</reference>
<protein>
    <submittedName>
        <fullName evidence="1">Uncharacterized protein</fullName>
    </submittedName>
</protein>
<accession>A0A8X8XI36</accession>
<sequence length="83" mass="9575">MEKELLDRVMRFESHINTLKSERRRLCISLGDVTELDQTSVAYMKPSFSKVMVNLSGIIRDFEGLTQDFISLKESQHSFNSSC</sequence>
<gene>
    <name evidence="1" type="ORF">SASPL_125980</name>
</gene>